<dbReference type="AlphaFoldDB" id="A0AA41WSC4"/>
<keyword evidence="1" id="KW-1133">Transmembrane helix</keyword>
<organism evidence="2 3">
    <name type="scientific">Ralstonia chuxiongensis</name>
    <dbReference type="NCBI Taxonomy" id="2957504"/>
    <lineage>
        <taxon>Bacteria</taxon>
        <taxon>Pseudomonadati</taxon>
        <taxon>Pseudomonadota</taxon>
        <taxon>Betaproteobacteria</taxon>
        <taxon>Burkholderiales</taxon>
        <taxon>Burkholderiaceae</taxon>
        <taxon>Ralstonia</taxon>
    </lineage>
</organism>
<evidence type="ECO:0000313" key="3">
    <source>
        <dbReference type="Proteomes" id="UP001162793"/>
    </source>
</evidence>
<keyword evidence="1" id="KW-0472">Membrane</keyword>
<accession>A0AA41WSC4</accession>
<dbReference type="RefSeq" id="WP_253539708.1">
    <property type="nucleotide sequence ID" value="NZ_JAMYWC010000005.1"/>
</dbReference>
<reference evidence="3" key="1">
    <citation type="journal article" date="2023" name="Front. Microbiol.">
        <title>Ralstonia chuxiongensis sp. nov., Ralstonia mojiangensis sp. nov., and Ralstonia soli sp. nov., isolated from tobacco fields, are three novel species in the family Burkholderiaceae.</title>
        <authorList>
            <person name="Lu C.H."/>
            <person name="Zhang Y.Y."/>
            <person name="Jiang N."/>
            <person name="Chen W."/>
            <person name="Shao X."/>
            <person name="Zhao Z.M."/>
            <person name="Lu W.L."/>
            <person name="Hu X."/>
            <person name="Xi Y.X."/>
            <person name="Zou S.Y."/>
            <person name="Wei Q.J."/>
            <person name="Lin Z.L."/>
            <person name="Gong L."/>
            <person name="Gai X.T."/>
            <person name="Zhang L.Q."/>
            <person name="Li J.Y."/>
            <person name="Jin Y."/>
            <person name="Xia Z.Y."/>
        </authorList>
    </citation>
    <scope>NUCLEOTIDE SEQUENCE [LARGE SCALE GENOMIC DNA]</scope>
    <source>
        <strain evidence="3">21YRMH01-3</strain>
    </source>
</reference>
<proteinExistence type="predicted"/>
<gene>
    <name evidence="2" type="ORF">NKG59_18295</name>
</gene>
<keyword evidence="1" id="KW-0812">Transmembrane</keyword>
<sequence>MRGTLSDIRCARYAKTKTCWRRHPASNMEKEKSLLWHLRYVAIGLVPMGLIALALAYLFSENIEGARRHQHYCSTVAGLRVFHPLEPHTGWLADRKSEAKSLASRYPQISFARFEERGIAYDVRWKGGAVFLETSYDIQEASPNDVVTYQYLSVSDEVPGELRLRRYGDAVYDLKTGKLAARAYDFTYSWFDLPFTDEGRSTPRSCHNELHQTHEELRGAFAPTAGT</sequence>
<keyword evidence="3" id="KW-1185">Reference proteome</keyword>
<name>A0AA41WSC4_9RALS</name>
<dbReference type="Proteomes" id="UP001162793">
    <property type="component" value="Unassembled WGS sequence"/>
</dbReference>
<evidence type="ECO:0000313" key="2">
    <source>
        <dbReference type="EMBL" id="MCP1174318.1"/>
    </source>
</evidence>
<protein>
    <recommendedName>
        <fullName evidence="4">Transmembrane protein</fullName>
    </recommendedName>
</protein>
<evidence type="ECO:0000256" key="1">
    <source>
        <dbReference type="SAM" id="Phobius"/>
    </source>
</evidence>
<comment type="caution">
    <text evidence="2">The sequence shown here is derived from an EMBL/GenBank/DDBJ whole genome shotgun (WGS) entry which is preliminary data.</text>
</comment>
<evidence type="ECO:0008006" key="4">
    <source>
        <dbReference type="Google" id="ProtNLM"/>
    </source>
</evidence>
<feature type="transmembrane region" description="Helical" evidence="1">
    <location>
        <begin position="38"/>
        <end position="59"/>
    </location>
</feature>
<dbReference type="EMBL" id="JAMYWC010000005">
    <property type="protein sequence ID" value="MCP1174318.1"/>
    <property type="molecule type" value="Genomic_DNA"/>
</dbReference>